<accession>A0A3M7S428</accession>
<organism evidence="1 2">
    <name type="scientific">Brachionus plicatilis</name>
    <name type="common">Marine rotifer</name>
    <name type="synonym">Brachionus muelleri</name>
    <dbReference type="NCBI Taxonomy" id="10195"/>
    <lineage>
        <taxon>Eukaryota</taxon>
        <taxon>Metazoa</taxon>
        <taxon>Spiralia</taxon>
        <taxon>Gnathifera</taxon>
        <taxon>Rotifera</taxon>
        <taxon>Eurotatoria</taxon>
        <taxon>Monogononta</taxon>
        <taxon>Pseudotrocha</taxon>
        <taxon>Ploima</taxon>
        <taxon>Brachionidae</taxon>
        <taxon>Brachionus</taxon>
    </lineage>
</organism>
<proteinExistence type="predicted"/>
<evidence type="ECO:0000313" key="1">
    <source>
        <dbReference type="EMBL" id="RNA30429.1"/>
    </source>
</evidence>
<comment type="caution">
    <text evidence="1">The sequence shown here is derived from an EMBL/GenBank/DDBJ whole genome shotgun (WGS) entry which is preliminary data.</text>
</comment>
<keyword evidence="2" id="KW-1185">Reference proteome</keyword>
<reference evidence="1 2" key="1">
    <citation type="journal article" date="2018" name="Sci. Rep.">
        <title>Genomic signatures of local adaptation to the degree of environmental predictability in rotifers.</title>
        <authorList>
            <person name="Franch-Gras L."/>
            <person name="Hahn C."/>
            <person name="Garcia-Roger E.M."/>
            <person name="Carmona M.J."/>
            <person name="Serra M."/>
            <person name="Gomez A."/>
        </authorList>
    </citation>
    <scope>NUCLEOTIDE SEQUENCE [LARGE SCALE GENOMIC DNA]</scope>
    <source>
        <strain evidence="1">HYR1</strain>
    </source>
</reference>
<evidence type="ECO:0000313" key="2">
    <source>
        <dbReference type="Proteomes" id="UP000276133"/>
    </source>
</evidence>
<sequence>MFLKETLFVSCLSSTMTVLERLLKQTVNFVEKTVSVLLTKKKTYYYRFSKNNRINHKNDFPKSKFGNSTYVRRKKYVRREQYISTLANIMLLTCCLRTYVLLPRIVYWLAYYCLAIYNNNTTSSEQRISYYRSDDTDVEAKEIETHVYKKTRVVGII</sequence>
<gene>
    <name evidence="1" type="ORF">BpHYR1_041517</name>
</gene>
<dbReference type="AlphaFoldDB" id="A0A3M7S428"/>
<protein>
    <submittedName>
        <fullName evidence="1">Uncharacterized protein</fullName>
    </submittedName>
</protein>
<name>A0A3M7S428_BRAPC</name>
<dbReference type="Proteomes" id="UP000276133">
    <property type="component" value="Unassembled WGS sequence"/>
</dbReference>
<dbReference type="EMBL" id="REGN01002088">
    <property type="protein sequence ID" value="RNA30429.1"/>
    <property type="molecule type" value="Genomic_DNA"/>
</dbReference>